<dbReference type="OrthoDB" id="150941at2"/>
<dbReference type="Pfam" id="PF09754">
    <property type="entry name" value="PAC2"/>
    <property type="match status" value="1"/>
</dbReference>
<name>A0A2A9CRJ1_9ACTN</name>
<dbReference type="Proteomes" id="UP000226079">
    <property type="component" value="Unassembled WGS sequence"/>
</dbReference>
<dbReference type="InterPro" id="IPR008492">
    <property type="entry name" value="Rv2714-like"/>
</dbReference>
<dbReference type="SUPFAM" id="SSF159659">
    <property type="entry name" value="Cgl1923-like"/>
    <property type="match status" value="1"/>
</dbReference>
<dbReference type="AlphaFoldDB" id="A0A2A9CRJ1"/>
<dbReference type="InterPro" id="IPR038389">
    <property type="entry name" value="PSMG2_sf"/>
</dbReference>
<gene>
    <name evidence="1" type="ORF">ATK74_1258</name>
</gene>
<keyword evidence="1" id="KW-0436">Ligase</keyword>
<evidence type="ECO:0000313" key="1">
    <source>
        <dbReference type="EMBL" id="PFG16705.1"/>
    </source>
</evidence>
<dbReference type="EMBL" id="PDJC01000001">
    <property type="protein sequence ID" value="PFG16705.1"/>
    <property type="molecule type" value="Genomic_DNA"/>
</dbReference>
<dbReference type="RefSeq" id="WP_098460218.1">
    <property type="nucleotide sequence ID" value="NZ_PDJC01000001.1"/>
</dbReference>
<proteinExistence type="predicted"/>
<sequence length="277" mass="30277">MAQARGLRGLRNPVVVAAFGGWNDASEAATGVIDHLAEKYSAELQFAVDPEDYYDFQVNRPTTRLVDGTRILEWPTTEVLVASLPTRDLVLIGGPEPNYHWQQFVASLLSMVRTVQPEIVVLLGAMLTDAPHTRPVPINGTAGTKQLADELGLDLSDYEGPTGIIGVLAAECDGIGIPVVSLWASVPHYVAEPPNPKATLALLAQVEDILNLPIDFGDLGEQADEWVNQVNELVSDDPDITSYITALEERRDEAAPNGEAIAAEFERYLRRRDRRRG</sequence>
<keyword evidence="2" id="KW-1185">Reference proteome</keyword>
<protein>
    <submittedName>
        <fullName evidence="1">Putative ATP-grasp superfamily ATP-dependent carboligase</fullName>
    </submittedName>
</protein>
<organism evidence="1 2">
    <name type="scientific">Propionicimonas paludicola</name>
    <dbReference type="NCBI Taxonomy" id="185243"/>
    <lineage>
        <taxon>Bacteria</taxon>
        <taxon>Bacillati</taxon>
        <taxon>Actinomycetota</taxon>
        <taxon>Actinomycetes</taxon>
        <taxon>Propionibacteriales</taxon>
        <taxon>Nocardioidaceae</taxon>
        <taxon>Propionicimonas</taxon>
    </lineage>
</organism>
<dbReference type="Gene3D" id="3.40.50.10900">
    <property type="entry name" value="PAC-like subunit"/>
    <property type="match status" value="1"/>
</dbReference>
<comment type="caution">
    <text evidence="1">The sequence shown here is derived from an EMBL/GenBank/DDBJ whole genome shotgun (WGS) entry which is preliminary data.</text>
</comment>
<dbReference type="PIRSF" id="PIRSF028754">
    <property type="entry name" value="UCP028754"/>
    <property type="match status" value="1"/>
</dbReference>
<accession>A0A2A9CRJ1</accession>
<dbReference type="GO" id="GO:0016874">
    <property type="term" value="F:ligase activity"/>
    <property type="evidence" value="ECO:0007669"/>
    <property type="project" value="UniProtKB-KW"/>
</dbReference>
<dbReference type="InterPro" id="IPR019151">
    <property type="entry name" value="Proteasome_assmbl_chaperone_2"/>
</dbReference>
<evidence type="ECO:0000313" key="2">
    <source>
        <dbReference type="Proteomes" id="UP000226079"/>
    </source>
</evidence>
<reference evidence="1 2" key="1">
    <citation type="submission" date="2017-10" db="EMBL/GenBank/DDBJ databases">
        <title>Sequencing the genomes of 1000 actinobacteria strains.</title>
        <authorList>
            <person name="Klenk H.-P."/>
        </authorList>
    </citation>
    <scope>NUCLEOTIDE SEQUENCE [LARGE SCALE GENOMIC DNA]</scope>
    <source>
        <strain evidence="1 2">DSM 15597</strain>
    </source>
</reference>